<feature type="compositionally biased region" description="Basic and acidic residues" evidence="1">
    <location>
        <begin position="1548"/>
        <end position="1559"/>
    </location>
</feature>
<dbReference type="OrthoDB" id="10071880at2759"/>
<name>A0A7M5VGW9_9CNID</name>
<keyword evidence="3" id="KW-1185">Reference proteome</keyword>
<evidence type="ECO:0000256" key="1">
    <source>
        <dbReference type="SAM" id="MobiDB-lite"/>
    </source>
</evidence>
<feature type="compositionally biased region" description="Basic and acidic residues" evidence="1">
    <location>
        <begin position="1464"/>
        <end position="1475"/>
    </location>
</feature>
<feature type="region of interest" description="Disordered" evidence="1">
    <location>
        <begin position="153"/>
        <end position="188"/>
    </location>
</feature>
<sequence length="2134" mass="240371">MATPSTTNIVQLQALQLYHIIKEFGSTEYINQLNDLLSDRINYATVSDVQDIGKHIKLTEVFEALWVAENKEWKKFLSNWNTPVTGARGSISSLTSHNSSLLQSMNHATPNAWIGERLMWHSNHRLNLHTFFKGFDPKSCALNVRKIEDSQSRNSKGFSHLSAGRSRRGSTESLRMPNKMKNKHTENTRRLKSLSQMEKELYECSLKCASYTKLSRPRVPSPANSTSSFLSSDIDLEDVVVIDPRMLESKLEKVFNITHDYHRSLRNNLPRMSEEQALAIDLRNLHRRITTNNLTGQTSFRREEINLPTYNGTHCFMTPQAFEEWKAKQLDRVNGLIDEWANDTKKQAMNDSNFNFISGYRRLLQKFFVYDLREKNDTTSDALPGQVLHAILTSDSKLILKEFTLRYGIPDSFHRVCLLELLVLRFQYNDWYLGFFKANLKEMIVFLRSEKDYLVHEEMTMVRESLKMLNTHIGYCFKKLFSIYRRDLFLDGFDAIVSILKKLVKMNAGFDLHLIDQPLEDLMENYFKTAAENIYKDQKQRVDLDESTSRNERRENEAQMTASKFRLILQNCKQNLTSFHELCRHSKILSKSSHCYMKTVATAFYDWLMLDLAELCYETPSDVNHIDSVLVGLSLRLQKLDEEWKDYIEPKKQKWRTNFSIIISYVNSSILVDHLVKEIPEYILKDKMKILRLREYTPPVKTQSIPVNPSNGLQGPSSNNKQRLSFTPSSAFGNYAGRRQSKQNILNNLRRGSRANILGEIGDQDEGSGSGSDNSSDLSQSGSSSPNDGIKSSVPPSVADIGRKSPFRTYAPPSPGSSPIPSRNHTPSSHLSSSSKENNNKDSYKRYKQDELFKKNASKELDETGSILVTNAVVDLTIAVFRLINLTKDICQYTYPLKEISSALSEAEIQQQSDFDNLRRRSCDHIFDNINTLFQSYSTILLALDLCGSDIYQDYLEQKQNNVPLSDPCHKMIHKSENMKKPSIKGCRHALGYNLEKPGLEVKKDCVFITLLLEKSYGYFEVITKEMLYRINDVYSLIELLPFLQDKTFQMMDVDPTKYLKPGKNKRLDGKVKSASFNEQDVIVNPEIFISKEGENGKLDSKKNEFDLESPSEEGHKSDIVYDEIENDTTTAENGEPKADIVNGEIKNDTSKAENGEPKADNVNGEIENGTTTAENGEPKADNVNSEIENGTTTAENGESKADNVNGEVENDTTKAENGETKVDNVNGEIKNDTTTAENGESKADNVNGEIKNDTTTAENGESKADNVNGEVENDTTTAENGEPKADIVNGEIKNDTTKAENGEPKADNVNGEIENGTTTAENGEPKADNVNSEIENGTITAENGESKADNVNGEVENDTTKAENGEPKADNVNGEIENDTTTAENGEPKADNVNGEIENDTTKAENGESKADIVNGEIENDTTKAENGESKADNVNGEIENDTTKAENGESKADIVNGEIENDTTKAENGESKADNVNSKIENDTTKAENGEPKADNVNGEVENDTTKAENGESKADNVNGEVENDTTTAENGESKADNVNGEVENDTTKAENGESKADNVNSKIENDTTTTENGESKADNVNSEVENGTAISATGEPKADNINGVVGSSTTISENGEHRRDKDASFAENNVKSDPGKTDCDGKDLLNITAPALQRCKEHMEFVYNLQIKMLAERAMSIYTKHFDRLICMKLHETSKEFVAQMSPCSMFMTNQLKVFKSYLYQDILEKVVLELWTLIVEKVEKELMVYCEGNEDPKTKSKHLDELLRKQFQMVQQYLTEEDQNHQQSVERRMKNKPIFVLLDILCSQISTPVLRELLKKYLSNLNHRGRNDSCNSTTTPPSFEECFYQIRKEITGASDQKTFKGYEFLEFLSPGWLQNKIEAKQNDAELLQYYNQLNEDRNRNKKQRKEQSKAVGRKLLRDFTDCNKMAQSLKLKSEDERALIILKYFASKGKYIEKAKNASQSSIPFSKHVEKDLLIDDKPNSPYTTSRSEADPVASFISSGSIESQERSISVGSDYWSSSILGETIDLGALYEFGDLRVIGREKIMAEFFAGKIHNARRCSGDNKIMRNAYHAVIAKLKHFLRERKYNNGNDADEVRKVENVLKDENVPISNEGLQKLVTCINDNNCMDGS</sequence>
<organism evidence="2 3">
    <name type="scientific">Clytia hemisphaerica</name>
    <dbReference type="NCBI Taxonomy" id="252671"/>
    <lineage>
        <taxon>Eukaryota</taxon>
        <taxon>Metazoa</taxon>
        <taxon>Cnidaria</taxon>
        <taxon>Hydrozoa</taxon>
        <taxon>Hydroidolina</taxon>
        <taxon>Leptothecata</taxon>
        <taxon>Obeliida</taxon>
        <taxon>Clytiidae</taxon>
        <taxon>Clytia</taxon>
    </lineage>
</organism>
<feature type="compositionally biased region" description="Polar residues" evidence="1">
    <location>
        <begin position="1560"/>
        <end position="1594"/>
    </location>
</feature>
<feature type="region of interest" description="Disordered" evidence="1">
    <location>
        <begin position="701"/>
        <end position="739"/>
    </location>
</feature>
<dbReference type="EnsemblMetazoa" id="CLYHEMT012229.3">
    <property type="protein sequence ID" value="CLYHEMP012229.3"/>
    <property type="gene ID" value="CLYHEMG012229"/>
</dbReference>
<feature type="region of interest" description="Disordered" evidence="1">
    <location>
        <begin position="760"/>
        <end position="843"/>
    </location>
</feature>
<feature type="compositionally biased region" description="Low complexity" evidence="1">
    <location>
        <begin position="771"/>
        <end position="790"/>
    </location>
</feature>
<feature type="compositionally biased region" description="Polar residues" evidence="1">
    <location>
        <begin position="1330"/>
        <end position="1344"/>
    </location>
</feature>
<protein>
    <submittedName>
        <fullName evidence="2">Uncharacterized protein</fullName>
    </submittedName>
</protein>
<feature type="compositionally biased region" description="Basic and acidic residues" evidence="1">
    <location>
        <begin position="1422"/>
        <end position="1433"/>
    </location>
</feature>
<feature type="compositionally biased region" description="Basic and acidic residues" evidence="1">
    <location>
        <begin position="1359"/>
        <end position="1370"/>
    </location>
</feature>
<feature type="compositionally biased region" description="Basic and acidic residues" evidence="1">
    <location>
        <begin position="1617"/>
        <end position="1627"/>
    </location>
</feature>
<evidence type="ECO:0000313" key="3">
    <source>
        <dbReference type="Proteomes" id="UP000594262"/>
    </source>
</evidence>
<feature type="compositionally biased region" description="Basic and acidic residues" evidence="1">
    <location>
        <begin position="1293"/>
        <end position="1307"/>
    </location>
</feature>
<reference evidence="2" key="1">
    <citation type="submission" date="2021-01" db="UniProtKB">
        <authorList>
            <consortium name="EnsemblMetazoa"/>
        </authorList>
    </citation>
    <scope>IDENTIFICATION</scope>
</reference>
<feature type="region of interest" description="Disordered" evidence="1">
    <location>
        <begin position="1148"/>
        <end position="1640"/>
    </location>
</feature>
<feature type="compositionally biased region" description="Basic and acidic residues" evidence="1">
    <location>
        <begin position="1506"/>
        <end position="1517"/>
    </location>
</feature>
<feature type="compositionally biased region" description="Low complexity" evidence="1">
    <location>
        <begin position="819"/>
        <end position="837"/>
    </location>
</feature>
<feature type="compositionally biased region" description="Basic and acidic residues" evidence="1">
    <location>
        <begin position="1401"/>
        <end position="1412"/>
    </location>
</feature>
<evidence type="ECO:0000313" key="2">
    <source>
        <dbReference type="EnsemblMetazoa" id="CLYHEMP012229.3"/>
    </source>
</evidence>
<feature type="compositionally biased region" description="Basic and acidic residues" evidence="1">
    <location>
        <begin position="1443"/>
        <end position="1454"/>
    </location>
</feature>
<feature type="compositionally biased region" description="Basic and acidic residues" evidence="1">
    <location>
        <begin position="1148"/>
        <end position="1160"/>
    </location>
</feature>
<accession>A0A7M5VGW9</accession>
<proteinExistence type="predicted"/>
<feature type="compositionally biased region" description="Basic and acidic residues" evidence="1">
    <location>
        <begin position="1212"/>
        <end position="1223"/>
    </location>
</feature>
<dbReference type="Proteomes" id="UP000594262">
    <property type="component" value="Unplaced"/>
</dbReference>
<feature type="compositionally biased region" description="Polar residues" evidence="1">
    <location>
        <begin position="701"/>
        <end position="732"/>
    </location>
</feature>
<feature type="compositionally biased region" description="Basic and acidic residues" evidence="1">
    <location>
        <begin position="1482"/>
        <end position="1496"/>
    </location>
</feature>
<feature type="compositionally biased region" description="Polar residues" evidence="1">
    <location>
        <begin position="1183"/>
        <end position="1197"/>
    </location>
</feature>